<accession>A0A484HF50</accession>
<organism evidence="8">
    <name type="scientific">uncultured Desulfobacteraceae bacterium</name>
    <dbReference type="NCBI Taxonomy" id="218296"/>
    <lineage>
        <taxon>Bacteria</taxon>
        <taxon>Pseudomonadati</taxon>
        <taxon>Thermodesulfobacteriota</taxon>
        <taxon>Desulfobacteria</taxon>
        <taxon>Desulfobacterales</taxon>
        <taxon>Desulfobacteraceae</taxon>
        <taxon>environmental samples</taxon>
    </lineage>
</organism>
<comment type="catalytic activity">
    <reaction evidence="6 7">
        <text>D-erythro-1-(imidazol-4-yl)glycerol 3-phosphate = 3-(imidazol-4-yl)-2-oxopropyl phosphate + H2O</text>
        <dbReference type="Rhea" id="RHEA:11040"/>
        <dbReference type="ChEBI" id="CHEBI:15377"/>
        <dbReference type="ChEBI" id="CHEBI:57766"/>
        <dbReference type="ChEBI" id="CHEBI:58278"/>
        <dbReference type="EC" id="4.2.1.19"/>
    </reaction>
</comment>
<comment type="pathway">
    <text evidence="1 6 7">Amino-acid biosynthesis; L-histidine biosynthesis; L-histidine from 5-phospho-alpha-D-ribose 1-diphosphate: step 6/9.</text>
</comment>
<dbReference type="FunFam" id="3.30.230.40:FF:000001">
    <property type="entry name" value="Imidazoleglycerol-phosphate dehydratase HisB"/>
    <property type="match status" value="1"/>
</dbReference>
<dbReference type="EMBL" id="CAACVI010000012">
    <property type="protein sequence ID" value="VEN73850.1"/>
    <property type="molecule type" value="Genomic_DNA"/>
</dbReference>
<proteinExistence type="inferred from homology"/>
<dbReference type="HAMAP" id="MF_00076">
    <property type="entry name" value="HisB"/>
    <property type="match status" value="1"/>
</dbReference>
<dbReference type="InterPro" id="IPR038494">
    <property type="entry name" value="IGPD_sf"/>
</dbReference>
<evidence type="ECO:0000256" key="5">
    <source>
        <dbReference type="ARBA" id="ARBA00023239"/>
    </source>
</evidence>
<evidence type="ECO:0000256" key="2">
    <source>
        <dbReference type="ARBA" id="ARBA00016664"/>
    </source>
</evidence>
<sequence>MIRSSEAVRKTRETDISVAVRLDGSGERDISTGIPFFDHMLSLFAAHGFFDLTVRAKGDIEVDFHHTVEDVGIVLGETFLKAWGDKTGVRRFGHASTPMDETLAVVSADLSGRPFLVFNVPAVIQSPGAFDVYLSEEFFRGFVHSAKMTLHINVMYGKNEHHIIEAIFKSVGRALDQALSPDPRIKGALSTKGAL</sequence>
<dbReference type="NCBIfam" id="NF002114">
    <property type="entry name" value="PRK00951.2-4"/>
    <property type="match status" value="1"/>
</dbReference>
<keyword evidence="6" id="KW-0963">Cytoplasm</keyword>
<keyword evidence="4 6" id="KW-0368">Histidine biosynthesis</keyword>
<name>A0A484HF50_9BACT</name>
<evidence type="ECO:0000256" key="1">
    <source>
        <dbReference type="ARBA" id="ARBA00005047"/>
    </source>
</evidence>
<dbReference type="CDD" id="cd07914">
    <property type="entry name" value="IGPD"/>
    <property type="match status" value="1"/>
</dbReference>
<dbReference type="AlphaFoldDB" id="A0A484HF50"/>
<evidence type="ECO:0000256" key="3">
    <source>
        <dbReference type="ARBA" id="ARBA00022605"/>
    </source>
</evidence>
<dbReference type="Pfam" id="PF00475">
    <property type="entry name" value="IGPD"/>
    <property type="match status" value="1"/>
</dbReference>
<protein>
    <recommendedName>
        <fullName evidence="2 6">Imidazoleglycerol-phosphate dehydratase</fullName>
        <shortName evidence="6">IGPD</shortName>
        <ecNumber evidence="6 7">4.2.1.19</ecNumber>
    </recommendedName>
</protein>
<evidence type="ECO:0000256" key="4">
    <source>
        <dbReference type="ARBA" id="ARBA00023102"/>
    </source>
</evidence>
<dbReference type="UniPathway" id="UPA00031">
    <property type="reaction ID" value="UER00011"/>
</dbReference>
<dbReference type="GO" id="GO:0004424">
    <property type="term" value="F:imidazoleglycerol-phosphate dehydratase activity"/>
    <property type="evidence" value="ECO:0007669"/>
    <property type="project" value="UniProtKB-UniRule"/>
</dbReference>
<dbReference type="PANTHER" id="PTHR23133">
    <property type="entry name" value="IMIDAZOLEGLYCEROL-PHOSPHATE DEHYDRATASE HIS7"/>
    <property type="match status" value="1"/>
</dbReference>
<dbReference type="PANTHER" id="PTHR23133:SF2">
    <property type="entry name" value="IMIDAZOLEGLYCEROL-PHOSPHATE DEHYDRATASE"/>
    <property type="match status" value="1"/>
</dbReference>
<evidence type="ECO:0000256" key="7">
    <source>
        <dbReference type="RuleBase" id="RU000599"/>
    </source>
</evidence>
<comment type="subcellular location">
    <subcellularLocation>
        <location evidence="6 7">Cytoplasm</location>
    </subcellularLocation>
</comment>
<dbReference type="InterPro" id="IPR020568">
    <property type="entry name" value="Ribosomal_Su5_D2-typ_SF"/>
</dbReference>
<dbReference type="NCBIfam" id="NF002111">
    <property type="entry name" value="PRK00951.2-1"/>
    <property type="match status" value="1"/>
</dbReference>
<dbReference type="SUPFAM" id="SSF54211">
    <property type="entry name" value="Ribosomal protein S5 domain 2-like"/>
    <property type="match status" value="2"/>
</dbReference>
<dbReference type="InterPro" id="IPR020565">
    <property type="entry name" value="ImidazoleglycerP_deHydtase_CS"/>
</dbReference>
<keyword evidence="5 6" id="KW-0456">Lyase</keyword>
<gene>
    <name evidence="6 8" type="primary">hisB</name>
    <name evidence="8" type="ORF">EPICR_20320</name>
</gene>
<dbReference type="FunFam" id="3.30.230.40:FF:000003">
    <property type="entry name" value="Imidazoleglycerol-phosphate dehydratase HisB"/>
    <property type="match status" value="1"/>
</dbReference>
<dbReference type="PROSITE" id="PS00955">
    <property type="entry name" value="IGP_DEHYDRATASE_2"/>
    <property type="match status" value="1"/>
</dbReference>
<dbReference type="PROSITE" id="PS00954">
    <property type="entry name" value="IGP_DEHYDRATASE_1"/>
    <property type="match status" value="1"/>
</dbReference>
<dbReference type="Gene3D" id="3.30.230.40">
    <property type="entry name" value="Imidazole glycerol phosphate dehydratase, domain 1"/>
    <property type="match status" value="2"/>
</dbReference>
<dbReference type="EC" id="4.2.1.19" evidence="6 7"/>
<dbReference type="InterPro" id="IPR000807">
    <property type="entry name" value="ImidazoleglycerolP_deHydtase"/>
</dbReference>
<keyword evidence="3 6" id="KW-0028">Amino-acid biosynthesis</keyword>
<evidence type="ECO:0000256" key="6">
    <source>
        <dbReference type="HAMAP-Rule" id="MF_00076"/>
    </source>
</evidence>
<comment type="similarity">
    <text evidence="6 7">Belongs to the imidazoleglycerol-phosphate dehydratase family.</text>
</comment>
<dbReference type="GO" id="GO:0005737">
    <property type="term" value="C:cytoplasm"/>
    <property type="evidence" value="ECO:0007669"/>
    <property type="project" value="UniProtKB-SubCell"/>
</dbReference>
<evidence type="ECO:0000313" key="8">
    <source>
        <dbReference type="EMBL" id="VEN73850.1"/>
    </source>
</evidence>
<dbReference type="GO" id="GO:0000105">
    <property type="term" value="P:L-histidine biosynthetic process"/>
    <property type="evidence" value="ECO:0007669"/>
    <property type="project" value="UniProtKB-UniRule"/>
</dbReference>
<reference evidence="8" key="1">
    <citation type="submission" date="2019-01" db="EMBL/GenBank/DDBJ databases">
        <authorList>
            <consortium name="Genoscope - CEA"/>
            <person name="William W."/>
        </authorList>
    </citation>
    <scope>NUCLEOTIDE SEQUENCE</scope>
    <source>
        <strain evidence="8">CR-1</strain>
    </source>
</reference>